<dbReference type="PATRIC" id="fig|456.5.peg.2881"/>
<keyword evidence="1" id="KW-0812">Transmembrane</keyword>
<keyword evidence="1" id="KW-0472">Membrane</keyword>
<feature type="transmembrane region" description="Helical" evidence="1">
    <location>
        <begin position="257"/>
        <end position="281"/>
    </location>
</feature>
<evidence type="ECO:0000313" key="3">
    <source>
        <dbReference type="Proteomes" id="UP000055035"/>
    </source>
</evidence>
<evidence type="ECO:0000313" key="2">
    <source>
        <dbReference type="EMBL" id="KTD18382.1"/>
    </source>
</evidence>
<reference evidence="2 3" key="1">
    <citation type="submission" date="2015-11" db="EMBL/GenBank/DDBJ databases">
        <title>Genomic analysis of 38 Legionella species identifies large and diverse effector repertoires.</title>
        <authorList>
            <person name="Burstein D."/>
            <person name="Amaro F."/>
            <person name="Zusman T."/>
            <person name="Lifshitz Z."/>
            <person name="Cohen O."/>
            <person name="Gilbert J.A."/>
            <person name="Pupko T."/>
            <person name="Shuman H.A."/>
            <person name="Segal G."/>
        </authorList>
    </citation>
    <scope>NUCLEOTIDE SEQUENCE [LARGE SCALE GENOMIC DNA]</scope>
    <source>
        <strain evidence="2 3">BL-540</strain>
    </source>
</reference>
<dbReference type="STRING" id="456.Ljor_2688"/>
<dbReference type="Pfam" id="PF10067">
    <property type="entry name" value="DUF2306"/>
    <property type="match status" value="1"/>
</dbReference>
<dbReference type="EMBL" id="LNYJ01000011">
    <property type="protein sequence ID" value="KTD18382.1"/>
    <property type="molecule type" value="Genomic_DNA"/>
</dbReference>
<evidence type="ECO:0008006" key="4">
    <source>
        <dbReference type="Google" id="ProtNLM"/>
    </source>
</evidence>
<comment type="caution">
    <text evidence="2">The sequence shown here is derived from an EMBL/GenBank/DDBJ whole genome shotgun (WGS) entry which is preliminary data.</text>
</comment>
<keyword evidence="1" id="KW-1133">Transmembrane helix</keyword>
<evidence type="ECO:0000256" key="1">
    <source>
        <dbReference type="SAM" id="Phobius"/>
    </source>
</evidence>
<feature type="transmembrane region" description="Helical" evidence="1">
    <location>
        <begin position="130"/>
        <end position="154"/>
    </location>
</feature>
<keyword evidence="3" id="KW-1185">Reference proteome</keyword>
<feature type="transmembrane region" description="Helical" evidence="1">
    <location>
        <begin position="225"/>
        <end position="245"/>
    </location>
</feature>
<dbReference type="RefSeq" id="WP_197723114.1">
    <property type="nucleotide sequence ID" value="NZ_CAAAIC010000006.1"/>
</dbReference>
<organism evidence="2 3">
    <name type="scientific">Legionella jordanis</name>
    <dbReference type="NCBI Taxonomy" id="456"/>
    <lineage>
        <taxon>Bacteria</taxon>
        <taxon>Pseudomonadati</taxon>
        <taxon>Pseudomonadota</taxon>
        <taxon>Gammaproteobacteria</taxon>
        <taxon>Legionellales</taxon>
        <taxon>Legionellaceae</taxon>
        <taxon>Legionella</taxon>
    </lineage>
</organism>
<name>A0A0W0VE34_9GAMM</name>
<dbReference type="InterPro" id="IPR018750">
    <property type="entry name" value="DUF2306_membrane"/>
</dbReference>
<proteinExistence type="predicted"/>
<sequence length="296" mass="33805">MRDLIGLLTIFSMYEEIIINQISTTHPHSPDLNTWMRFNVSAIMITVWGSLFLFGLYIFIFYLGNALLGKGLEWNQKLPELYDANGMLSTAGISLHFLAGSIILILGFIQFSHPLRLKFPWLHRLFGKTYITASLLAGIGGLIFIFTHGTIGGYVMDIGFAGYGILMIITALQTLRFAKQCEFSKHRIWALRLFSLAIASWLYRMDYGFWFFFTNGWGHTKDFHGSFDLFMAFFFYLPNLVVIELMVRSKSQSLHGLYQYVTGSLLACANAFIIIGTYTFLTRSWWPAILKILSSP</sequence>
<dbReference type="AlphaFoldDB" id="A0A0W0VE34"/>
<gene>
    <name evidence="2" type="ORF">Ljor_2688</name>
</gene>
<feature type="transmembrane region" description="Helical" evidence="1">
    <location>
        <begin position="42"/>
        <end position="64"/>
    </location>
</feature>
<feature type="transmembrane region" description="Helical" evidence="1">
    <location>
        <begin position="160"/>
        <end position="178"/>
    </location>
</feature>
<protein>
    <recommendedName>
        <fullName evidence="4">DUF2306 domain-containing protein</fullName>
    </recommendedName>
</protein>
<feature type="transmembrane region" description="Helical" evidence="1">
    <location>
        <begin position="84"/>
        <end position="109"/>
    </location>
</feature>
<accession>A0A0W0VE34</accession>
<feature type="transmembrane region" description="Helical" evidence="1">
    <location>
        <begin position="190"/>
        <end position="213"/>
    </location>
</feature>
<dbReference type="Proteomes" id="UP000055035">
    <property type="component" value="Unassembled WGS sequence"/>
</dbReference>